<keyword evidence="3" id="KW-1133">Transmembrane helix</keyword>
<evidence type="ECO:0000256" key="4">
    <source>
        <dbReference type="ARBA" id="ARBA00023136"/>
    </source>
</evidence>
<reference evidence="8 9" key="1">
    <citation type="journal article" date="2011" name="Front. Microbiol.">
        <title>Genomic signatures of strain selection and enhancement in Bacillus atrophaeus var. globigii, a historical biowarfare simulant.</title>
        <authorList>
            <person name="Gibbons H.S."/>
            <person name="Broomall S.M."/>
            <person name="McNew L.A."/>
            <person name="Daligault H."/>
            <person name="Chapman C."/>
            <person name="Bruce D."/>
            <person name="Karavis M."/>
            <person name="Krepps M."/>
            <person name="McGregor P.A."/>
            <person name="Hong C."/>
            <person name="Park K.H."/>
            <person name="Akmal A."/>
            <person name="Feldman A."/>
            <person name="Lin J.S."/>
            <person name="Chang W.E."/>
            <person name="Higgs B.W."/>
            <person name="Demirev P."/>
            <person name="Lindquist J."/>
            <person name="Liem A."/>
            <person name="Fochler E."/>
            <person name="Read T.D."/>
            <person name="Tapia R."/>
            <person name="Johnson S."/>
            <person name="Bishop-Lilly K.A."/>
            <person name="Detter C."/>
            <person name="Han C."/>
            <person name="Sozhamannan S."/>
            <person name="Rosenzweig C.N."/>
            <person name="Skowronski E.W."/>
        </authorList>
    </citation>
    <scope>NUCLEOTIDE SEQUENCE [LARGE SCALE GENOMIC DNA]</scope>
    <source>
        <strain evidence="8 9">CC-PW-9</strain>
    </source>
</reference>
<dbReference type="InterPro" id="IPR052205">
    <property type="entry name" value="FliO/MopB"/>
</dbReference>
<accession>A0A432ZSS0</accession>
<evidence type="ECO:0000313" key="9">
    <source>
        <dbReference type="Proteomes" id="UP000287996"/>
    </source>
</evidence>
<protein>
    <recommendedName>
        <fullName evidence="7">Flagellar protein</fullName>
    </recommendedName>
</protein>
<dbReference type="AlphaFoldDB" id="A0A432ZSS0"/>
<sequence length="107" mass="11490">MLLSLLLVLAVIIGLAMLVKRLNLKLQNGSGIEVMSSVSLGAKERLVVVKVGDDKLLLGVTSQSVNVLKELPEGFAVTATAKPETMTLQNIWRFARGGKTTKDNNIT</sequence>
<keyword evidence="8" id="KW-0966">Cell projection</keyword>
<keyword evidence="8" id="KW-0969">Cilium</keyword>
<dbReference type="PANTHER" id="PTHR38766">
    <property type="entry name" value="FLAGELLAR PROTEIN FLIO"/>
    <property type="match status" value="1"/>
</dbReference>
<dbReference type="EMBL" id="PIQH01000003">
    <property type="protein sequence ID" value="RUO80912.1"/>
    <property type="molecule type" value="Genomic_DNA"/>
</dbReference>
<dbReference type="GO" id="GO:0009425">
    <property type="term" value="C:bacterial-type flagellum basal body"/>
    <property type="evidence" value="ECO:0007669"/>
    <property type="project" value="UniProtKB-SubCell"/>
</dbReference>
<dbReference type="GO" id="GO:0044781">
    <property type="term" value="P:bacterial-type flagellum organization"/>
    <property type="evidence" value="ECO:0007669"/>
    <property type="project" value="UniProtKB-UniRule"/>
</dbReference>
<comment type="subcellular location">
    <subcellularLocation>
        <location evidence="7">Cell membrane</location>
    </subcellularLocation>
    <subcellularLocation>
        <location evidence="7">Bacterial flagellum basal body</location>
    </subcellularLocation>
</comment>
<evidence type="ECO:0000256" key="7">
    <source>
        <dbReference type="RuleBase" id="RU362064"/>
    </source>
</evidence>
<dbReference type="PANTHER" id="PTHR38766:SF1">
    <property type="entry name" value="FLAGELLAR PROTEIN FLIO"/>
    <property type="match status" value="1"/>
</dbReference>
<dbReference type="Pfam" id="PF04347">
    <property type="entry name" value="FliO"/>
    <property type="match status" value="1"/>
</dbReference>
<keyword evidence="9" id="KW-1185">Reference proteome</keyword>
<dbReference type="Proteomes" id="UP000287996">
    <property type="component" value="Unassembled WGS sequence"/>
</dbReference>
<keyword evidence="2" id="KW-0812">Transmembrane</keyword>
<keyword evidence="8" id="KW-0282">Flagellum</keyword>
<dbReference type="InterPro" id="IPR022781">
    <property type="entry name" value="Flagellar_biosynth_FliO"/>
</dbReference>
<organism evidence="8 9">
    <name type="scientific">Idiomarina tyrosinivorans</name>
    <dbReference type="NCBI Taxonomy" id="1445662"/>
    <lineage>
        <taxon>Bacteria</taxon>
        <taxon>Pseudomonadati</taxon>
        <taxon>Pseudomonadota</taxon>
        <taxon>Gammaproteobacteria</taxon>
        <taxon>Alteromonadales</taxon>
        <taxon>Idiomarinaceae</taxon>
        <taxon>Idiomarina</taxon>
    </lineage>
</organism>
<evidence type="ECO:0000256" key="1">
    <source>
        <dbReference type="ARBA" id="ARBA00022475"/>
    </source>
</evidence>
<proteinExistence type="inferred from homology"/>
<dbReference type="GO" id="GO:0005886">
    <property type="term" value="C:plasma membrane"/>
    <property type="evidence" value="ECO:0007669"/>
    <property type="project" value="UniProtKB-SubCell"/>
</dbReference>
<evidence type="ECO:0000256" key="2">
    <source>
        <dbReference type="ARBA" id="ARBA00022692"/>
    </source>
</evidence>
<keyword evidence="4" id="KW-0472">Membrane</keyword>
<gene>
    <name evidence="8" type="primary">fliO</name>
    <name evidence="8" type="ORF">CWI84_04700</name>
</gene>
<comment type="caution">
    <text evidence="8">The sequence shown here is derived from an EMBL/GenBank/DDBJ whole genome shotgun (WGS) entry which is preliminary data.</text>
</comment>
<evidence type="ECO:0000256" key="3">
    <source>
        <dbReference type="ARBA" id="ARBA00022989"/>
    </source>
</evidence>
<evidence type="ECO:0000313" key="8">
    <source>
        <dbReference type="EMBL" id="RUO80912.1"/>
    </source>
</evidence>
<comment type="similarity">
    <text evidence="6 7">Belongs to the FliO/MopB family.</text>
</comment>
<dbReference type="NCBIfam" id="TIGR03500">
    <property type="entry name" value="FliO_TIGR"/>
    <property type="match status" value="1"/>
</dbReference>
<keyword evidence="5 7" id="KW-0975">Bacterial flagellum</keyword>
<keyword evidence="1 7" id="KW-1003">Cell membrane</keyword>
<evidence type="ECO:0000256" key="6">
    <source>
        <dbReference type="ARBA" id="ARBA00037937"/>
    </source>
</evidence>
<evidence type="ECO:0000256" key="5">
    <source>
        <dbReference type="ARBA" id="ARBA00023143"/>
    </source>
</evidence>
<name>A0A432ZSS0_9GAMM</name>